<evidence type="ECO:0000313" key="1">
    <source>
        <dbReference type="EMBL" id="CAG8715483.1"/>
    </source>
</evidence>
<sequence length="121" mass="14387">KLDLEIGLLQPQNLDKREQDLHGWTKILEKKCLAENTFSRNKKIQKKVKKRCEIIVNKQGQMLISLLNKPYNKIIINKLVLEKQDHSRKLVTKPEEVMSLTEIHFQNQYQKRNTRPNLLTQ</sequence>
<keyword evidence="2" id="KW-1185">Reference proteome</keyword>
<proteinExistence type="predicted"/>
<accession>A0ABN7V0Z6</accession>
<dbReference type="EMBL" id="CAJVQB010008200">
    <property type="protein sequence ID" value="CAG8715483.1"/>
    <property type="molecule type" value="Genomic_DNA"/>
</dbReference>
<dbReference type="Proteomes" id="UP000789901">
    <property type="component" value="Unassembled WGS sequence"/>
</dbReference>
<comment type="caution">
    <text evidence="1">The sequence shown here is derived from an EMBL/GenBank/DDBJ whole genome shotgun (WGS) entry which is preliminary data.</text>
</comment>
<name>A0ABN7V0Z6_GIGMA</name>
<evidence type="ECO:0000313" key="2">
    <source>
        <dbReference type="Proteomes" id="UP000789901"/>
    </source>
</evidence>
<gene>
    <name evidence="1" type="ORF">GMARGA_LOCUS13079</name>
</gene>
<feature type="non-terminal residue" evidence="1">
    <location>
        <position position="1"/>
    </location>
</feature>
<reference evidence="1 2" key="1">
    <citation type="submission" date="2021-06" db="EMBL/GenBank/DDBJ databases">
        <authorList>
            <person name="Kallberg Y."/>
            <person name="Tangrot J."/>
            <person name="Rosling A."/>
        </authorList>
    </citation>
    <scope>NUCLEOTIDE SEQUENCE [LARGE SCALE GENOMIC DNA]</scope>
    <source>
        <strain evidence="1 2">120-4 pot B 10/14</strain>
    </source>
</reference>
<organism evidence="1 2">
    <name type="scientific">Gigaspora margarita</name>
    <dbReference type="NCBI Taxonomy" id="4874"/>
    <lineage>
        <taxon>Eukaryota</taxon>
        <taxon>Fungi</taxon>
        <taxon>Fungi incertae sedis</taxon>
        <taxon>Mucoromycota</taxon>
        <taxon>Glomeromycotina</taxon>
        <taxon>Glomeromycetes</taxon>
        <taxon>Diversisporales</taxon>
        <taxon>Gigasporaceae</taxon>
        <taxon>Gigaspora</taxon>
    </lineage>
</organism>
<protein>
    <submittedName>
        <fullName evidence="1">12203_t:CDS:1</fullName>
    </submittedName>
</protein>